<keyword evidence="2" id="KW-0472">Membrane</keyword>
<keyword evidence="2" id="KW-0812">Transmembrane</keyword>
<gene>
    <name evidence="3" type="ORF">POVWA2_081260</name>
</gene>
<dbReference type="InterPro" id="IPR008780">
    <property type="entry name" value="Plasmodium_Vir"/>
</dbReference>
<feature type="transmembrane region" description="Helical" evidence="2">
    <location>
        <begin position="282"/>
        <end position="301"/>
    </location>
</feature>
<accession>A0A1A9ANC2</accession>
<evidence type="ECO:0000256" key="1">
    <source>
        <dbReference type="SAM" id="MobiDB-lite"/>
    </source>
</evidence>
<proteinExistence type="predicted"/>
<feature type="region of interest" description="Disordered" evidence="1">
    <location>
        <begin position="243"/>
        <end position="263"/>
    </location>
</feature>
<dbReference type="Pfam" id="PF05795">
    <property type="entry name" value="Plasmodium_Vir"/>
    <property type="match status" value="1"/>
</dbReference>
<protein>
    <submittedName>
        <fullName evidence="3">PIR Superfamily Protein</fullName>
    </submittedName>
</protein>
<dbReference type="EMBL" id="FLRE01001990">
    <property type="protein sequence ID" value="SBT57724.1"/>
    <property type="molecule type" value="Genomic_DNA"/>
</dbReference>
<feature type="compositionally biased region" description="Basic and acidic residues" evidence="1">
    <location>
        <begin position="252"/>
        <end position="263"/>
    </location>
</feature>
<reference evidence="4" key="1">
    <citation type="submission" date="2016-05" db="EMBL/GenBank/DDBJ databases">
        <authorList>
            <person name="Naeem Raeece"/>
        </authorList>
    </citation>
    <scope>NUCLEOTIDE SEQUENCE [LARGE SCALE GENOMIC DNA]</scope>
</reference>
<sequence length="357" mass="41903">MSAQIKDSFFEKYETQYPFLLELPLHGIYTMLHKFYTESYEDSPCKSQILDNSEHSSDIHQVCKVLQKYLPEIRGFLETHKLYDLSKGCEYLNYWIYDKIKHINRSRDNIQSLYNAINILKSSNSLNDKCSNIQDFHISADKFNEKKDLFFHAENLFWIKKKYSEIQHHDSRLYEKYLEVCAEYYKKIMLNNYCKNKEDYKSELTTFSTNFNNTKTFLNVQKKKIELENLKSPETFECTLESKIPEGGPDASHPDDLQNHRGGERDALVSDIGGTGTDPGTIAGTGLGISFVMLLSYVFLYKFKGYQNFIRPLIEKEKKLFNNLEDEDNEIIEIPDPNQMNLDNTSYHINYHSAQDY</sequence>
<evidence type="ECO:0000313" key="3">
    <source>
        <dbReference type="EMBL" id="SBT57724.1"/>
    </source>
</evidence>
<evidence type="ECO:0000313" key="4">
    <source>
        <dbReference type="Proteomes" id="UP000078550"/>
    </source>
</evidence>
<dbReference type="AlphaFoldDB" id="A0A1A9ANC2"/>
<name>A0A1A9ANC2_PLAOA</name>
<keyword evidence="2" id="KW-1133">Transmembrane helix</keyword>
<evidence type="ECO:0000256" key="2">
    <source>
        <dbReference type="SAM" id="Phobius"/>
    </source>
</evidence>
<organism evidence="3 4">
    <name type="scientific">Plasmodium ovale wallikeri</name>
    <dbReference type="NCBI Taxonomy" id="864142"/>
    <lineage>
        <taxon>Eukaryota</taxon>
        <taxon>Sar</taxon>
        <taxon>Alveolata</taxon>
        <taxon>Apicomplexa</taxon>
        <taxon>Aconoidasida</taxon>
        <taxon>Haemosporida</taxon>
        <taxon>Plasmodiidae</taxon>
        <taxon>Plasmodium</taxon>
        <taxon>Plasmodium (Plasmodium)</taxon>
    </lineage>
</organism>
<dbReference type="Proteomes" id="UP000078550">
    <property type="component" value="Unassembled WGS sequence"/>
</dbReference>